<dbReference type="EMBL" id="UZAK01045752">
    <property type="protein sequence ID" value="VDP74298.1"/>
    <property type="molecule type" value="Genomic_DNA"/>
</dbReference>
<protein>
    <submittedName>
        <fullName evidence="4">Cytoplasmic dynein 1 intermediate chain 2</fullName>
    </submittedName>
</protein>
<dbReference type="GO" id="GO:0007018">
    <property type="term" value="P:microtubule-based movement"/>
    <property type="evidence" value="ECO:0007669"/>
    <property type="project" value="InterPro"/>
</dbReference>
<dbReference type="Proteomes" id="UP000279833">
    <property type="component" value="Unassembled WGS sequence"/>
</dbReference>
<dbReference type="InterPro" id="IPR025956">
    <property type="entry name" value="DYNC1I1/DYNC1I2"/>
</dbReference>
<organism evidence="4">
    <name type="scientific">Schistosoma curassoni</name>
    <dbReference type="NCBI Taxonomy" id="6186"/>
    <lineage>
        <taxon>Eukaryota</taxon>
        <taxon>Metazoa</taxon>
        <taxon>Spiralia</taxon>
        <taxon>Lophotrochozoa</taxon>
        <taxon>Platyhelminthes</taxon>
        <taxon>Trematoda</taxon>
        <taxon>Digenea</taxon>
        <taxon>Strigeidida</taxon>
        <taxon>Schistosomatoidea</taxon>
        <taxon>Schistosomatidae</taxon>
        <taxon>Schistosoma</taxon>
    </lineage>
</organism>
<proteinExistence type="predicted"/>
<name>A0A183L190_9TREM</name>
<dbReference type="STRING" id="6186.A0A183L190"/>
<evidence type="ECO:0000313" key="3">
    <source>
        <dbReference type="Proteomes" id="UP000279833"/>
    </source>
</evidence>
<gene>
    <name evidence="2" type="ORF">SCUD_LOCUS21089</name>
</gene>
<dbReference type="WBParaSite" id="SCUD_0002109201-mRNA-1">
    <property type="protein sequence ID" value="SCUD_0002109201-mRNA-1"/>
    <property type="gene ID" value="SCUD_0002109201"/>
</dbReference>
<keyword evidence="3" id="KW-1185">Reference proteome</keyword>
<reference evidence="4" key="1">
    <citation type="submission" date="2016-06" db="UniProtKB">
        <authorList>
            <consortium name="WormBaseParasite"/>
        </authorList>
    </citation>
    <scope>IDENTIFICATION</scope>
</reference>
<keyword evidence="1" id="KW-0472">Membrane</keyword>
<reference evidence="2 3" key="2">
    <citation type="submission" date="2018-11" db="EMBL/GenBank/DDBJ databases">
        <authorList>
            <consortium name="Pathogen Informatics"/>
        </authorList>
    </citation>
    <scope>NUCLEOTIDE SEQUENCE [LARGE SCALE GENOMIC DNA]</scope>
    <source>
        <strain evidence="2">Dakar</strain>
        <strain evidence="3">Dakar, Senegal</strain>
    </source>
</reference>
<evidence type="ECO:0000256" key="1">
    <source>
        <dbReference type="SAM" id="Phobius"/>
    </source>
</evidence>
<dbReference type="GO" id="GO:0005868">
    <property type="term" value="C:cytoplasmic dynein complex"/>
    <property type="evidence" value="ECO:0007669"/>
    <property type="project" value="InterPro"/>
</dbReference>
<keyword evidence="1" id="KW-0812">Transmembrane</keyword>
<evidence type="ECO:0000313" key="2">
    <source>
        <dbReference type="EMBL" id="VDP74298.1"/>
    </source>
</evidence>
<evidence type="ECO:0000313" key="4">
    <source>
        <dbReference type="WBParaSite" id="SCUD_0002109201-mRNA-1"/>
    </source>
</evidence>
<accession>A0A183L190</accession>
<keyword evidence="1" id="KW-1133">Transmembrane helix</keyword>
<feature type="transmembrane region" description="Helical" evidence="1">
    <location>
        <begin position="132"/>
        <end position="151"/>
    </location>
</feature>
<sequence length="153" mass="17541">MSDRKAELERKKAKLLAMREEKKKREEIKKTGIYDAEVSDIRQTTEELLKDLGLPEPVVPQASNIRELESPSLDTIDGVLQRNSKKRKNLQVSDVFEIAIPPPETIIYSKETQTLEEPQERESKQPISQCQFSVIVVFCLHIPPMIVPYIISP</sequence>
<dbReference type="AlphaFoldDB" id="A0A183L190"/>
<dbReference type="Pfam" id="PF11540">
    <property type="entry name" value="Dynein_IC2"/>
    <property type="match status" value="1"/>
</dbReference>